<keyword evidence="1" id="KW-0175">Coiled coil</keyword>
<feature type="region of interest" description="Disordered" evidence="2">
    <location>
        <begin position="1"/>
        <end position="43"/>
    </location>
</feature>
<evidence type="ECO:0000256" key="2">
    <source>
        <dbReference type="SAM" id="MobiDB-lite"/>
    </source>
</evidence>
<dbReference type="Proteomes" id="UP000736335">
    <property type="component" value="Unassembled WGS sequence"/>
</dbReference>
<protein>
    <submittedName>
        <fullName evidence="3">Uncharacterized protein</fullName>
    </submittedName>
</protein>
<feature type="compositionally biased region" description="Low complexity" evidence="2">
    <location>
        <begin position="11"/>
        <end position="27"/>
    </location>
</feature>
<gene>
    <name evidence="3" type="ORF">BJ322DRAFT_1020321</name>
</gene>
<evidence type="ECO:0000313" key="4">
    <source>
        <dbReference type="Proteomes" id="UP000736335"/>
    </source>
</evidence>
<evidence type="ECO:0000313" key="3">
    <source>
        <dbReference type="EMBL" id="KAF9786241.1"/>
    </source>
</evidence>
<proteinExistence type="predicted"/>
<sequence length="226" mass="24802">MNAGHNKTWVPTSPSPTGFSSTTPSRPNNDVGHLMSKSSSASDASSIVIDVDSDILIKESTLDPDLPFPSHVHPSPGDRLSTNQVSDPISAVTAQLHAVAAQLRSENQQIEAEMSGIIQQITDTTSFVGKGSPSPDWRWTLGSNVEARLLRSSYDELWDRHVKSTCEITAGISLQMFQKHVALWKHYKTMLRSHAVLADDLQRLTRQLMTPLGVRLFSPSPICIYA</sequence>
<dbReference type="EMBL" id="WIUZ02000006">
    <property type="protein sequence ID" value="KAF9786241.1"/>
    <property type="molecule type" value="Genomic_DNA"/>
</dbReference>
<keyword evidence="4" id="KW-1185">Reference proteome</keyword>
<feature type="coiled-coil region" evidence="1">
    <location>
        <begin position="93"/>
        <end position="120"/>
    </location>
</feature>
<accession>A0A9P6HFR7</accession>
<reference evidence="3" key="2">
    <citation type="submission" date="2020-11" db="EMBL/GenBank/DDBJ databases">
        <authorList>
            <consortium name="DOE Joint Genome Institute"/>
            <person name="Kuo A."/>
            <person name="Miyauchi S."/>
            <person name="Kiss E."/>
            <person name="Drula E."/>
            <person name="Kohler A."/>
            <person name="Sanchez-Garcia M."/>
            <person name="Andreopoulos B."/>
            <person name="Barry K.W."/>
            <person name="Bonito G."/>
            <person name="Buee M."/>
            <person name="Carver A."/>
            <person name="Chen C."/>
            <person name="Cichocki N."/>
            <person name="Clum A."/>
            <person name="Culley D."/>
            <person name="Crous P.W."/>
            <person name="Fauchery L."/>
            <person name="Girlanda M."/>
            <person name="Hayes R."/>
            <person name="Keri Z."/>
            <person name="Labutti K."/>
            <person name="Lipzen A."/>
            <person name="Lombard V."/>
            <person name="Magnuson J."/>
            <person name="Maillard F."/>
            <person name="Morin E."/>
            <person name="Murat C."/>
            <person name="Nolan M."/>
            <person name="Ohm R."/>
            <person name="Pangilinan J."/>
            <person name="Pereira M."/>
            <person name="Perotto S."/>
            <person name="Peter M."/>
            <person name="Riley R."/>
            <person name="Sitrit Y."/>
            <person name="Stielow B."/>
            <person name="Szollosi G."/>
            <person name="Zifcakova L."/>
            <person name="Stursova M."/>
            <person name="Spatafora J.W."/>
            <person name="Tedersoo L."/>
            <person name="Vaario L.-M."/>
            <person name="Yamada A."/>
            <person name="Yan M."/>
            <person name="Wang P."/>
            <person name="Xu J."/>
            <person name="Bruns T."/>
            <person name="Baldrian P."/>
            <person name="Vilgalys R."/>
            <person name="Henrissat B."/>
            <person name="Grigoriev I.V."/>
            <person name="Hibbett D."/>
            <person name="Nagy L.G."/>
            <person name="Martin F.M."/>
        </authorList>
    </citation>
    <scope>NUCLEOTIDE SEQUENCE</scope>
    <source>
        <strain evidence="3">UH-Tt-Lm1</strain>
    </source>
</reference>
<organism evidence="3 4">
    <name type="scientific">Thelephora terrestris</name>
    <dbReference type="NCBI Taxonomy" id="56493"/>
    <lineage>
        <taxon>Eukaryota</taxon>
        <taxon>Fungi</taxon>
        <taxon>Dikarya</taxon>
        <taxon>Basidiomycota</taxon>
        <taxon>Agaricomycotina</taxon>
        <taxon>Agaricomycetes</taxon>
        <taxon>Thelephorales</taxon>
        <taxon>Thelephoraceae</taxon>
        <taxon>Thelephora</taxon>
    </lineage>
</organism>
<reference evidence="3" key="1">
    <citation type="journal article" date="2020" name="Nat. Commun.">
        <title>Large-scale genome sequencing of mycorrhizal fungi provides insights into the early evolution of symbiotic traits.</title>
        <authorList>
            <person name="Miyauchi S."/>
            <person name="Kiss E."/>
            <person name="Kuo A."/>
            <person name="Drula E."/>
            <person name="Kohler A."/>
            <person name="Sanchez-Garcia M."/>
            <person name="Morin E."/>
            <person name="Andreopoulos B."/>
            <person name="Barry K.W."/>
            <person name="Bonito G."/>
            <person name="Buee M."/>
            <person name="Carver A."/>
            <person name="Chen C."/>
            <person name="Cichocki N."/>
            <person name="Clum A."/>
            <person name="Culley D."/>
            <person name="Crous P.W."/>
            <person name="Fauchery L."/>
            <person name="Girlanda M."/>
            <person name="Hayes R.D."/>
            <person name="Keri Z."/>
            <person name="LaButti K."/>
            <person name="Lipzen A."/>
            <person name="Lombard V."/>
            <person name="Magnuson J."/>
            <person name="Maillard F."/>
            <person name="Murat C."/>
            <person name="Nolan M."/>
            <person name="Ohm R.A."/>
            <person name="Pangilinan J."/>
            <person name="Pereira M.F."/>
            <person name="Perotto S."/>
            <person name="Peter M."/>
            <person name="Pfister S."/>
            <person name="Riley R."/>
            <person name="Sitrit Y."/>
            <person name="Stielow J.B."/>
            <person name="Szollosi G."/>
            <person name="Zifcakova L."/>
            <person name="Stursova M."/>
            <person name="Spatafora J.W."/>
            <person name="Tedersoo L."/>
            <person name="Vaario L.M."/>
            <person name="Yamada A."/>
            <person name="Yan M."/>
            <person name="Wang P."/>
            <person name="Xu J."/>
            <person name="Bruns T."/>
            <person name="Baldrian P."/>
            <person name="Vilgalys R."/>
            <person name="Dunand C."/>
            <person name="Henrissat B."/>
            <person name="Grigoriev I.V."/>
            <person name="Hibbett D."/>
            <person name="Nagy L.G."/>
            <person name="Martin F.M."/>
        </authorList>
    </citation>
    <scope>NUCLEOTIDE SEQUENCE</scope>
    <source>
        <strain evidence="3">UH-Tt-Lm1</strain>
    </source>
</reference>
<evidence type="ECO:0000256" key="1">
    <source>
        <dbReference type="SAM" id="Coils"/>
    </source>
</evidence>
<name>A0A9P6HFR7_9AGAM</name>
<comment type="caution">
    <text evidence="3">The sequence shown here is derived from an EMBL/GenBank/DDBJ whole genome shotgun (WGS) entry which is preliminary data.</text>
</comment>
<dbReference type="OrthoDB" id="10566463at2759"/>
<dbReference type="AlphaFoldDB" id="A0A9P6HFR7"/>